<evidence type="ECO:0000256" key="2">
    <source>
        <dbReference type="ARBA" id="ARBA00022448"/>
    </source>
</evidence>
<dbReference type="InterPro" id="IPR032675">
    <property type="entry name" value="LRR_dom_sf"/>
</dbReference>
<proteinExistence type="inferred from homology"/>
<keyword evidence="3" id="KW-0406">Ion transport</keyword>
<gene>
    <name evidence="4" type="ORF">FEM48_Zijuj07G0092000</name>
</gene>
<protein>
    <submittedName>
        <fullName evidence="4">Uncharacterized protein</fullName>
    </submittedName>
</protein>
<name>A0A978V3S2_ZIZJJ</name>
<dbReference type="GO" id="GO:0006811">
    <property type="term" value="P:monoatomic ion transport"/>
    <property type="evidence" value="ECO:0007669"/>
    <property type="project" value="UniProtKB-KW"/>
</dbReference>
<dbReference type="EMBL" id="JAEACU010000007">
    <property type="protein sequence ID" value="KAH7522005.1"/>
    <property type="molecule type" value="Genomic_DNA"/>
</dbReference>
<accession>A0A978V3S2</accession>
<reference evidence="4" key="1">
    <citation type="journal article" date="2021" name="Front. Plant Sci.">
        <title>Chromosome-Scale Genome Assembly for Chinese Sour Jujube and Insights Into Its Genome Evolution and Domestication Signature.</title>
        <authorList>
            <person name="Shen L.-Y."/>
            <person name="Luo H."/>
            <person name="Wang X.-L."/>
            <person name="Wang X.-M."/>
            <person name="Qiu X.-J."/>
            <person name="Liu H."/>
            <person name="Zhou S.-S."/>
            <person name="Jia K.-H."/>
            <person name="Nie S."/>
            <person name="Bao Y.-T."/>
            <person name="Zhang R.-G."/>
            <person name="Yun Q.-Z."/>
            <person name="Chai Y.-H."/>
            <person name="Lu J.-Y."/>
            <person name="Li Y."/>
            <person name="Zhao S.-W."/>
            <person name="Mao J.-F."/>
            <person name="Jia S.-G."/>
            <person name="Mao Y.-M."/>
        </authorList>
    </citation>
    <scope>NUCLEOTIDE SEQUENCE</scope>
    <source>
        <strain evidence="4">AT0</strain>
        <tissue evidence="4">Leaf</tissue>
    </source>
</reference>
<dbReference type="SUPFAM" id="SSF52058">
    <property type="entry name" value="L domain-like"/>
    <property type="match status" value="1"/>
</dbReference>
<dbReference type="InterPro" id="IPR035921">
    <property type="entry name" value="F/V-ATP_Csub_sf"/>
</dbReference>
<dbReference type="AlphaFoldDB" id="A0A978V3S2"/>
<keyword evidence="2" id="KW-0813">Transport</keyword>
<dbReference type="PANTHER" id="PTHR10263">
    <property type="entry name" value="V-TYPE PROTON ATPASE PROTEOLIPID SUBUNIT"/>
    <property type="match status" value="1"/>
</dbReference>
<comment type="similarity">
    <text evidence="1">Belongs to the V-ATPase proteolipid subunit family.</text>
</comment>
<sequence length="218" mass="24228">MKYLKELDLSHSQKLEKLPEIPEDCTSSSLGYLNITGCARLKTIPELPPCLSHIDAGCCASLETISRWTWRTPTAKEEKRYVYNFSLCLKLDSNSGNDEIADHRETLVAQDVDVKGKRHYIYNFSRYLKLDSKSRNQVIADRSRTLIAQDLDVPVSNVFIISTGINPKAKSYYLFDGYAHLFSGLACGLAGLTAGMAIGQWQVMLKEADGSYASACAS</sequence>
<evidence type="ECO:0000256" key="3">
    <source>
        <dbReference type="ARBA" id="ARBA00023065"/>
    </source>
</evidence>
<evidence type="ECO:0000313" key="4">
    <source>
        <dbReference type="EMBL" id="KAH7522005.1"/>
    </source>
</evidence>
<organism evidence="4 5">
    <name type="scientific">Ziziphus jujuba var. spinosa</name>
    <dbReference type="NCBI Taxonomy" id="714518"/>
    <lineage>
        <taxon>Eukaryota</taxon>
        <taxon>Viridiplantae</taxon>
        <taxon>Streptophyta</taxon>
        <taxon>Embryophyta</taxon>
        <taxon>Tracheophyta</taxon>
        <taxon>Spermatophyta</taxon>
        <taxon>Magnoliopsida</taxon>
        <taxon>eudicotyledons</taxon>
        <taxon>Gunneridae</taxon>
        <taxon>Pentapetalae</taxon>
        <taxon>rosids</taxon>
        <taxon>fabids</taxon>
        <taxon>Rosales</taxon>
        <taxon>Rhamnaceae</taxon>
        <taxon>Paliureae</taxon>
        <taxon>Ziziphus</taxon>
    </lineage>
</organism>
<dbReference type="Proteomes" id="UP000813462">
    <property type="component" value="Unassembled WGS sequence"/>
</dbReference>
<comment type="caution">
    <text evidence="4">The sequence shown here is derived from an EMBL/GenBank/DDBJ whole genome shotgun (WGS) entry which is preliminary data.</text>
</comment>
<evidence type="ECO:0000313" key="5">
    <source>
        <dbReference type="Proteomes" id="UP000813462"/>
    </source>
</evidence>
<evidence type="ECO:0000256" key="1">
    <source>
        <dbReference type="ARBA" id="ARBA00007296"/>
    </source>
</evidence>
<dbReference type="Gene3D" id="3.80.10.10">
    <property type="entry name" value="Ribonuclease Inhibitor"/>
    <property type="match status" value="1"/>
</dbReference>
<dbReference type="Gene3D" id="1.20.120.610">
    <property type="entry name" value="lithium bound rotor ring of v- atpase"/>
    <property type="match status" value="1"/>
</dbReference>